<keyword evidence="1" id="KW-0812">Transmembrane</keyword>
<proteinExistence type="predicted"/>
<sequence length="166" mass="18711">MEISIQNSLISVSLLLTGLSAGLFFGWSVSVIPGTQKIDDLSYLNTMQSINQEILNPSFFIVFFGSLIALMLSTYFVYPISITGFSVLLIATLIYLIGTLGVTGMGNVPLNNELEALKIAELMSTEISDFRDYYESQWNRFHSYRMFFSVLSFIMTLLALHIQYKN</sequence>
<feature type="transmembrane region" description="Helical" evidence="1">
    <location>
        <begin position="85"/>
        <end position="105"/>
    </location>
</feature>
<accession>A0A1E5T2J7</accession>
<keyword evidence="1" id="KW-0472">Membrane</keyword>
<dbReference type="AlphaFoldDB" id="A0A1E5T2J7"/>
<feature type="transmembrane region" description="Helical" evidence="1">
    <location>
        <begin position="144"/>
        <end position="162"/>
    </location>
</feature>
<keyword evidence="3" id="KW-1185">Reference proteome</keyword>
<evidence type="ECO:0008006" key="4">
    <source>
        <dbReference type="Google" id="ProtNLM"/>
    </source>
</evidence>
<dbReference type="Proteomes" id="UP000095552">
    <property type="component" value="Unassembled WGS sequence"/>
</dbReference>
<evidence type="ECO:0000313" key="2">
    <source>
        <dbReference type="EMBL" id="OEK05592.1"/>
    </source>
</evidence>
<evidence type="ECO:0000313" key="3">
    <source>
        <dbReference type="Proteomes" id="UP000095552"/>
    </source>
</evidence>
<comment type="caution">
    <text evidence="2">The sequence shown here is derived from an EMBL/GenBank/DDBJ whole genome shotgun (WGS) entry which is preliminary data.</text>
</comment>
<organism evidence="2 3">
    <name type="scientific">Roseivirga misakiensis</name>
    <dbReference type="NCBI Taxonomy" id="1563681"/>
    <lineage>
        <taxon>Bacteria</taxon>
        <taxon>Pseudomonadati</taxon>
        <taxon>Bacteroidota</taxon>
        <taxon>Cytophagia</taxon>
        <taxon>Cytophagales</taxon>
        <taxon>Roseivirgaceae</taxon>
        <taxon>Roseivirga</taxon>
    </lineage>
</organism>
<feature type="transmembrane region" description="Helical" evidence="1">
    <location>
        <begin position="12"/>
        <end position="34"/>
    </location>
</feature>
<name>A0A1E5T2J7_9BACT</name>
<protein>
    <recommendedName>
        <fullName evidence="4">DUF1772 domain-containing protein</fullName>
    </recommendedName>
</protein>
<keyword evidence="1" id="KW-1133">Transmembrane helix</keyword>
<reference evidence="2 3" key="1">
    <citation type="submission" date="2016-08" db="EMBL/GenBank/DDBJ databases">
        <title>Draft genome of Fabibacter sp. strain SK-8.</title>
        <authorList>
            <person name="Wong S.-K."/>
            <person name="Hamasaki K."/>
            <person name="Yoshizawa S."/>
        </authorList>
    </citation>
    <scope>NUCLEOTIDE SEQUENCE [LARGE SCALE GENOMIC DNA]</scope>
    <source>
        <strain evidence="2 3">SK-8</strain>
    </source>
</reference>
<feature type="transmembrane region" description="Helical" evidence="1">
    <location>
        <begin position="54"/>
        <end position="78"/>
    </location>
</feature>
<dbReference type="STRING" id="1563681.BFP71_14260"/>
<dbReference type="RefSeq" id="WP_069837094.1">
    <property type="nucleotide sequence ID" value="NZ_MDGQ01000005.1"/>
</dbReference>
<dbReference type="InterPro" id="IPR013901">
    <property type="entry name" value="Anthrone_oxy"/>
</dbReference>
<dbReference type="EMBL" id="MDGQ01000005">
    <property type="protein sequence ID" value="OEK05592.1"/>
    <property type="molecule type" value="Genomic_DNA"/>
</dbReference>
<evidence type="ECO:0000256" key="1">
    <source>
        <dbReference type="SAM" id="Phobius"/>
    </source>
</evidence>
<dbReference type="OrthoDB" id="772592at2"/>
<dbReference type="Pfam" id="PF08592">
    <property type="entry name" value="Anthrone_oxy"/>
    <property type="match status" value="1"/>
</dbReference>
<gene>
    <name evidence="2" type="ORF">BFP71_14260</name>
</gene>